<evidence type="ECO:0000313" key="2">
    <source>
        <dbReference type="EMBL" id="KAK4091937.1"/>
    </source>
</evidence>
<dbReference type="InterPro" id="IPR034110">
    <property type="entry name" value="LSMD1_Sm"/>
</dbReference>
<dbReference type="PANTHER" id="PTHR10701:SF5">
    <property type="entry name" value="N-ALPHA-ACETYLTRANSFERASE 38, NATC AUXILIARY SUBUNIT"/>
    <property type="match status" value="1"/>
</dbReference>
<dbReference type="Gene3D" id="2.30.30.100">
    <property type="match status" value="1"/>
</dbReference>
<dbReference type="PANTHER" id="PTHR10701">
    <property type="entry name" value="SMALL NUCLEAR RIBONUCLEOPROTEIN-ASSOCIATED PROTEIN B AND N"/>
    <property type="match status" value="1"/>
</dbReference>
<dbReference type="InterPro" id="IPR050914">
    <property type="entry name" value="snRNP_SmB/NAA38-like"/>
</dbReference>
<gene>
    <name evidence="2" type="ORF">Purlil1_3776</name>
</gene>
<protein>
    <recommendedName>
        <fullName evidence="4">LSM domain-containing protein</fullName>
    </recommendedName>
</protein>
<comment type="caution">
    <text evidence="2">The sequence shown here is derived from an EMBL/GenBank/DDBJ whole genome shotgun (WGS) entry which is preliminary data.</text>
</comment>
<evidence type="ECO:0008006" key="4">
    <source>
        <dbReference type="Google" id="ProtNLM"/>
    </source>
</evidence>
<evidence type="ECO:0000313" key="3">
    <source>
        <dbReference type="Proteomes" id="UP001287286"/>
    </source>
</evidence>
<dbReference type="Proteomes" id="UP001287286">
    <property type="component" value="Unassembled WGS sequence"/>
</dbReference>
<dbReference type="EMBL" id="JAWRVI010000010">
    <property type="protein sequence ID" value="KAK4091937.1"/>
    <property type="molecule type" value="Genomic_DNA"/>
</dbReference>
<feature type="region of interest" description="Disordered" evidence="1">
    <location>
        <begin position="280"/>
        <end position="302"/>
    </location>
</feature>
<proteinExistence type="predicted"/>
<evidence type="ECO:0000256" key="1">
    <source>
        <dbReference type="SAM" id="MobiDB-lite"/>
    </source>
</evidence>
<name>A0ABR0C6N6_PURLI</name>
<accession>A0ABR0C6N6</accession>
<keyword evidence="3" id="KW-1185">Reference proteome</keyword>
<sequence length="524" mass="58973">MTTDRGVHRPDFMFTLRITSEDAYIDEKRANGRDLAFPVNVEFTLSQVVSKLGVRSRLGRERGTSNELVCKAHGGEQDCRDQGQGRFVLFSQEEAMDFSRVKVGRRQRRRFVGVFNASAVPADNYVQWRTGPRRSLEIDSSFEATQSETLDVHKARAAKVICRERRGYSRIVKDSALRLLSCAHIRPIKPLRSFAMAPEYSILTPSVRPVTVTPAQAVRCHDSQEVRNTDSGTNVYAVSRDQGLLVAPQCRRPEPCPAPRLVAFSSLSIARSCHVGSGRAAEPRPTVYHGSDHGETYSGQRCTPSKVGIETHLDDGSWVLLRDDKFEVNEALLTVECCTTSRCARGNPTRGTRRTHHPPAANFISLLEHHHYDQFLVPPHPRIPGLRTPPPRHRPPSPSPIMDKDEAQAYLQSLLNKNLRITTTDGRLFWGSFKCTDPVRTPIIHPIPCAFTIERQRDSNVVLAHTYEYRQPSDERVRRHLAEEAAEGTTVALDMTSRYLGLIVVPGHHIVKMELEQFASQLPR</sequence>
<organism evidence="2 3">
    <name type="scientific">Purpureocillium lilacinum</name>
    <name type="common">Paecilomyces lilacinus</name>
    <dbReference type="NCBI Taxonomy" id="33203"/>
    <lineage>
        <taxon>Eukaryota</taxon>
        <taxon>Fungi</taxon>
        <taxon>Dikarya</taxon>
        <taxon>Ascomycota</taxon>
        <taxon>Pezizomycotina</taxon>
        <taxon>Sordariomycetes</taxon>
        <taxon>Hypocreomycetidae</taxon>
        <taxon>Hypocreales</taxon>
        <taxon>Ophiocordycipitaceae</taxon>
        <taxon>Purpureocillium</taxon>
    </lineage>
</organism>
<reference evidence="2 3" key="1">
    <citation type="journal article" date="2024" name="Microbiol. Resour. Announc.">
        <title>Genome annotations for the ascomycete fungi Trichoderma harzianum, Trichoderma aggressivum, and Purpureocillium lilacinum.</title>
        <authorList>
            <person name="Beijen E.P.W."/>
            <person name="Ohm R.A."/>
        </authorList>
    </citation>
    <scope>NUCLEOTIDE SEQUENCE [LARGE SCALE GENOMIC DNA]</scope>
    <source>
        <strain evidence="2 3">CBS 150709</strain>
    </source>
</reference>
<dbReference type="CDD" id="cd06168">
    <property type="entry name" value="LSMD1"/>
    <property type="match status" value="1"/>
</dbReference>